<evidence type="ECO:0000313" key="6">
    <source>
        <dbReference type="EMBL" id="AKP67484.1"/>
    </source>
</evidence>
<feature type="transmembrane region" description="Helical" evidence="5">
    <location>
        <begin position="132"/>
        <end position="150"/>
    </location>
</feature>
<evidence type="ECO:0000313" key="7">
    <source>
        <dbReference type="Proteomes" id="UP000036106"/>
    </source>
</evidence>
<dbReference type="PANTHER" id="PTHR11706">
    <property type="entry name" value="SOLUTE CARRIER PROTEIN FAMILY 11 MEMBER"/>
    <property type="match status" value="1"/>
</dbReference>
<feature type="transmembrane region" description="Helical" evidence="5">
    <location>
        <begin position="281"/>
        <end position="311"/>
    </location>
</feature>
<dbReference type="Pfam" id="PF01566">
    <property type="entry name" value="Nramp"/>
    <property type="match status" value="1"/>
</dbReference>
<feature type="transmembrane region" description="Helical" evidence="5">
    <location>
        <begin position="21"/>
        <end position="40"/>
    </location>
</feature>
<dbReference type="STRING" id="1007676.ABM34_08060"/>
<keyword evidence="2 5" id="KW-0812">Transmembrane</keyword>
<feature type="transmembrane region" description="Helical" evidence="5">
    <location>
        <begin position="383"/>
        <end position="402"/>
    </location>
</feature>
<evidence type="ECO:0000256" key="1">
    <source>
        <dbReference type="ARBA" id="ARBA00004141"/>
    </source>
</evidence>
<dbReference type="GO" id="GO:0015086">
    <property type="term" value="F:cadmium ion transmembrane transporter activity"/>
    <property type="evidence" value="ECO:0007669"/>
    <property type="project" value="TreeGrafter"/>
</dbReference>
<dbReference type="GO" id="GO:0034755">
    <property type="term" value="P:iron ion transmembrane transport"/>
    <property type="evidence" value="ECO:0007669"/>
    <property type="project" value="TreeGrafter"/>
</dbReference>
<evidence type="ECO:0000256" key="3">
    <source>
        <dbReference type="ARBA" id="ARBA00022989"/>
    </source>
</evidence>
<gene>
    <name evidence="6" type="ORF">ABM34_08060</name>
</gene>
<proteinExistence type="predicted"/>
<dbReference type="KEGG" id="lgn:ABM34_08060"/>
<feature type="transmembrane region" description="Helical" evidence="5">
    <location>
        <begin position="52"/>
        <end position="73"/>
    </location>
</feature>
<dbReference type="GO" id="GO:0005384">
    <property type="term" value="F:manganese ion transmembrane transporter activity"/>
    <property type="evidence" value="ECO:0007669"/>
    <property type="project" value="TreeGrafter"/>
</dbReference>
<dbReference type="GO" id="GO:0005886">
    <property type="term" value="C:plasma membrane"/>
    <property type="evidence" value="ECO:0007669"/>
    <property type="project" value="TreeGrafter"/>
</dbReference>
<name>A0A0H4QGF2_9LACO</name>
<dbReference type="EMBL" id="CP012034">
    <property type="protein sequence ID" value="AKP67484.1"/>
    <property type="molecule type" value="Genomic_DNA"/>
</dbReference>
<keyword evidence="7" id="KW-1185">Reference proteome</keyword>
<dbReference type="Proteomes" id="UP000036106">
    <property type="component" value="Chromosome"/>
</dbReference>
<sequence length="410" mass="43705">MKNKETEFVDKKMIKPRSSRSIAMGAAFLMAMAAVGPGFLTQTATFTGQMGANFGFAILICIVVDFIVQMNVWRIIVVSGKRAQVIANEVLPGLGYVLSFLVAVGGLLFNIGNIGGAGLGLNVLFGISPENGAVIAACIAIAVFVAKNAMTVMDHTVQVLAVVKIAILIYIICVMSVPYKAAVTHTFMPTDINFYSIVTIVGGTVGGYISFSGGHRLIEGGMKGEKELKYVNEGAITGIGVASLIRILLFLAGLAVVTMGYKLDPANPAASIFKYAAGNFGYKFFGILLFAAGMTSTLGSTFTSISFLNYTEKAAAQEKIAKYNRLFVISFIVISAVIFYFVGQPAKILVVVGAINGFILPVALAILLIAARKKKIIGSYHHPWILSLTGWLVVLFMLYASVEAVIKLIH</sequence>
<dbReference type="PANTHER" id="PTHR11706:SF2">
    <property type="entry name" value="TRANSPORTER PROTEIN"/>
    <property type="match status" value="1"/>
</dbReference>
<dbReference type="AlphaFoldDB" id="A0A0H4QGF2"/>
<comment type="subcellular location">
    <subcellularLocation>
        <location evidence="1">Membrane</location>
        <topology evidence="1">Multi-pass membrane protein</topology>
    </subcellularLocation>
</comment>
<evidence type="ECO:0000256" key="4">
    <source>
        <dbReference type="ARBA" id="ARBA00023136"/>
    </source>
</evidence>
<organism evidence="6 7">
    <name type="scientific">Companilactobacillus ginsenosidimutans</name>
    <dbReference type="NCBI Taxonomy" id="1007676"/>
    <lineage>
        <taxon>Bacteria</taxon>
        <taxon>Bacillati</taxon>
        <taxon>Bacillota</taxon>
        <taxon>Bacilli</taxon>
        <taxon>Lactobacillales</taxon>
        <taxon>Lactobacillaceae</taxon>
        <taxon>Companilactobacillus</taxon>
    </lineage>
</organism>
<evidence type="ECO:0000256" key="5">
    <source>
        <dbReference type="SAM" id="Phobius"/>
    </source>
</evidence>
<dbReference type="OrthoDB" id="141480at2"/>
<accession>A0A0H4QGF2</accession>
<feature type="transmembrane region" description="Helical" evidence="5">
    <location>
        <begin position="235"/>
        <end position="261"/>
    </location>
</feature>
<feature type="transmembrane region" description="Helical" evidence="5">
    <location>
        <begin position="194"/>
        <end position="214"/>
    </location>
</feature>
<feature type="transmembrane region" description="Helical" evidence="5">
    <location>
        <begin position="94"/>
        <end position="112"/>
    </location>
</feature>
<keyword evidence="3 5" id="KW-1133">Transmembrane helix</keyword>
<feature type="transmembrane region" description="Helical" evidence="5">
    <location>
        <begin position="323"/>
        <end position="342"/>
    </location>
</feature>
<feature type="transmembrane region" description="Helical" evidence="5">
    <location>
        <begin position="162"/>
        <end position="182"/>
    </location>
</feature>
<dbReference type="RefSeq" id="WP_048704834.1">
    <property type="nucleotide sequence ID" value="NZ_CP012034.1"/>
</dbReference>
<feature type="transmembrane region" description="Helical" evidence="5">
    <location>
        <begin position="348"/>
        <end position="371"/>
    </location>
</feature>
<protein>
    <submittedName>
        <fullName evidence="6">Membrane protein</fullName>
    </submittedName>
</protein>
<evidence type="ECO:0000256" key="2">
    <source>
        <dbReference type="ARBA" id="ARBA00022692"/>
    </source>
</evidence>
<dbReference type="PATRIC" id="fig|1007676.4.peg.1625"/>
<reference evidence="7" key="1">
    <citation type="submission" date="2015-07" db="EMBL/GenBank/DDBJ databases">
        <title>Lactobacillus ginsenosidimutans/EMML 3141/ whole genome sequencing.</title>
        <authorList>
            <person name="Kim M.K."/>
            <person name="Im W.-T."/>
            <person name="Srinivasan S."/>
            <person name="Lee J.-J."/>
        </authorList>
    </citation>
    <scope>NUCLEOTIDE SEQUENCE [LARGE SCALE GENOMIC DNA]</scope>
    <source>
        <strain evidence="7">EMML 3041</strain>
    </source>
</reference>
<keyword evidence="4 5" id="KW-0472">Membrane</keyword>
<dbReference type="InterPro" id="IPR001046">
    <property type="entry name" value="NRAMP_fam"/>
</dbReference>